<evidence type="ECO:0000313" key="2">
    <source>
        <dbReference type="EMBL" id="CAG7903839.1"/>
    </source>
</evidence>
<accession>A0A3P6B7U5</accession>
<feature type="domain" description="F-box" evidence="1">
    <location>
        <begin position="11"/>
        <end position="56"/>
    </location>
</feature>
<sequence>MIRRSLRLCNKRRTYVVPLDLQIEILSRLPSKSVVRFMLVSKSWQEIISSKSFIRLRSLTQPLRFLLALHDRDNQTGRLSCSFFSSSSLSSSSPLISTTFLSRITFPLRRASYPSYYVNGLINVGEIICNPCTGKTISLPKLVKTTATSKPRLARRFFGYDPVNNQYKVLCITPDLAGHATLEFNHYQIFTLGAKPKTWRFIDCGIPHGIWCNGLCIDGFVYYIASTDVGMMCLMRFDLNSEKFNIYARVSEEMKALYFHHNGSRTLINYHGKVAIAIQPSHSVPSIDLFVFEAGKQDYKEKSFYNLPQLHLRMKCVSNHMGDIIFAPSCSRSEFSVIHHDVKGAIFTKMKLEVDVKQDWFSDSSCFVGYVESPMLIKAR</sequence>
<dbReference type="Pfam" id="PF00646">
    <property type="entry name" value="F-box"/>
    <property type="match status" value="1"/>
</dbReference>
<name>A0A3P6B7U5_BRACM</name>
<dbReference type="Proteomes" id="UP000694005">
    <property type="component" value="Chromosome A07"/>
</dbReference>
<dbReference type="Pfam" id="PF08268">
    <property type="entry name" value="FBA_3"/>
    <property type="match status" value="1"/>
</dbReference>
<dbReference type="PROSITE" id="PS50181">
    <property type="entry name" value="FBOX"/>
    <property type="match status" value="1"/>
</dbReference>
<dbReference type="InterPro" id="IPR013187">
    <property type="entry name" value="F-box-assoc_dom_typ3"/>
</dbReference>
<dbReference type="AlphaFoldDB" id="A0A3P6B7U5"/>
<dbReference type="PANTHER" id="PTHR31111">
    <property type="entry name" value="BNAA05G37150D PROTEIN-RELATED"/>
    <property type="match status" value="1"/>
</dbReference>
<dbReference type="InterPro" id="IPR036047">
    <property type="entry name" value="F-box-like_dom_sf"/>
</dbReference>
<dbReference type="EMBL" id="LR031574">
    <property type="protein sequence ID" value="VDD01153.1"/>
    <property type="molecule type" value="Genomic_DNA"/>
</dbReference>
<evidence type="ECO:0000313" key="3">
    <source>
        <dbReference type="EMBL" id="VDD01153.1"/>
    </source>
</evidence>
<dbReference type="Gramene" id="A07p34830.2_BraZ1">
    <property type="protein sequence ID" value="A07p34830.2_BraZ1.CDS.1"/>
    <property type="gene ID" value="A07g34830.2_BraZ1"/>
</dbReference>
<dbReference type="Gene3D" id="1.20.1280.50">
    <property type="match status" value="1"/>
</dbReference>
<dbReference type="EMBL" id="LS974623">
    <property type="protein sequence ID" value="CAG7903839.1"/>
    <property type="molecule type" value="Genomic_DNA"/>
</dbReference>
<dbReference type="PANTHER" id="PTHR31111:SF73">
    <property type="entry name" value="F-BOX DOMAIN-CONTAINING PROTEIN"/>
    <property type="match status" value="1"/>
</dbReference>
<dbReference type="SUPFAM" id="SSF81383">
    <property type="entry name" value="F-box domain"/>
    <property type="match status" value="1"/>
</dbReference>
<reference evidence="3" key="1">
    <citation type="submission" date="2018-11" db="EMBL/GenBank/DDBJ databases">
        <authorList>
            <consortium name="Genoscope - CEA"/>
            <person name="William W."/>
        </authorList>
    </citation>
    <scope>NUCLEOTIDE SEQUENCE</scope>
</reference>
<dbReference type="NCBIfam" id="TIGR01640">
    <property type="entry name" value="F_box_assoc_1"/>
    <property type="match status" value="1"/>
</dbReference>
<dbReference type="InterPro" id="IPR001810">
    <property type="entry name" value="F-box_dom"/>
</dbReference>
<gene>
    <name evidence="3" type="ORF">BRAA07T30883Z</name>
    <name evidence="2" type="ORF">BRAPAZ1V2_A07P34830.2</name>
</gene>
<protein>
    <recommendedName>
        <fullName evidence="1">F-box domain-containing protein</fullName>
    </recommendedName>
</protein>
<organism evidence="3">
    <name type="scientific">Brassica campestris</name>
    <name type="common">Field mustard</name>
    <dbReference type="NCBI Taxonomy" id="3711"/>
    <lineage>
        <taxon>Eukaryota</taxon>
        <taxon>Viridiplantae</taxon>
        <taxon>Streptophyta</taxon>
        <taxon>Embryophyta</taxon>
        <taxon>Tracheophyta</taxon>
        <taxon>Spermatophyta</taxon>
        <taxon>Magnoliopsida</taxon>
        <taxon>eudicotyledons</taxon>
        <taxon>Gunneridae</taxon>
        <taxon>Pentapetalae</taxon>
        <taxon>rosids</taxon>
        <taxon>malvids</taxon>
        <taxon>Brassicales</taxon>
        <taxon>Brassicaceae</taxon>
        <taxon>Brassiceae</taxon>
        <taxon>Brassica</taxon>
    </lineage>
</organism>
<dbReference type="SMART" id="SM00256">
    <property type="entry name" value="FBOX"/>
    <property type="match status" value="1"/>
</dbReference>
<dbReference type="InterPro" id="IPR017451">
    <property type="entry name" value="F-box-assoc_interact_dom"/>
</dbReference>
<evidence type="ECO:0000259" key="1">
    <source>
        <dbReference type="PROSITE" id="PS50181"/>
    </source>
</evidence>
<proteinExistence type="predicted"/>